<organism evidence="1 2">
    <name type="scientific">Sanghuangporus baumii</name>
    <name type="common">Phellinus baumii</name>
    <dbReference type="NCBI Taxonomy" id="108892"/>
    <lineage>
        <taxon>Eukaryota</taxon>
        <taxon>Fungi</taxon>
        <taxon>Dikarya</taxon>
        <taxon>Basidiomycota</taxon>
        <taxon>Agaricomycotina</taxon>
        <taxon>Agaricomycetes</taxon>
        <taxon>Hymenochaetales</taxon>
        <taxon>Hymenochaetaceae</taxon>
        <taxon>Sanghuangporus</taxon>
    </lineage>
</organism>
<sequence length="241" mass="27565">MSDPVTSETLSTITKLNDSNYSVWKHDMRAALQVKKLWRLTSGQEAKSSAPDDAVQLWEEKAEQAAGLIYQRIEHSMQVMVQDYMDDPVKMWTELQKINEQDNPAARFNAYDEFFNITKKEDESLTNLVSRVELALHKIRSTRSTTLKLEEFENELACACLIRALPEDYASFRSAVLLMKEFKWNNLKRHLLKSSRTVKSASSFSPRPCSHPPVVLLSLSPLKMSLAHSVAFLDTLRRTAI</sequence>
<comment type="caution">
    <text evidence="1">The sequence shown here is derived from an EMBL/GenBank/DDBJ whole genome shotgun (WGS) entry which is preliminary data.</text>
</comment>
<gene>
    <name evidence="1" type="ORF">A7U60_g2462</name>
</gene>
<dbReference type="AlphaFoldDB" id="A0A9Q5N863"/>
<dbReference type="EMBL" id="LNZH02000135">
    <property type="protein sequence ID" value="OCB90362.1"/>
    <property type="molecule type" value="Genomic_DNA"/>
</dbReference>
<dbReference type="OrthoDB" id="2673624at2759"/>
<evidence type="ECO:0000313" key="1">
    <source>
        <dbReference type="EMBL" id="OCB90362.1"/>
    </source>
</evidence>
<evidence type="ECO:0008006" key="3">
    <source>
        <dbReference type="Google" id="ProtNLM"/>
    </source>
</evidence>
<accession>A0A9Q5N863</accession>
<name>A0A9Q5N863_SANBA</name>
<evidence type="ECO:0000313" key="2">
    <source>
        <dbReference type="Proteomes" id="UP000757232"/>
    </source>
</evidence>
<dbReference type="Proteomes" id="UP000757232">
    <property type="component" value="Unassembled WGS sequence"/>
</dbReference>
<protein>
    <recommendedName>
        <fullName evidence="3">DUF4219 domain-containing protein</fullName>
    </recommendedName>
</protein>
<proteinExistence type="predicted"/>
<keyword evidence="2" id="KW-1185">Reference proteome</keyword>
<reference evidence="1" key="1">
    <citation type="submission" date="2016-06" db="EMBL/GenBank/DDBJ databases">
        <title>Draft Genome sequence of the fungus Inonotus baumii.</title>
        <authorList>
            <person name="Zhu H."/>
            <person name="Lin W."/>
        </authorList>
    </citation>
    <scope>NUCLEOTIDE SEQUENCE</scope>
    <source>
        <strain evidence="1">821</strain>
    </source>
</reference>
<dbReference type="Pfam" id="PF14223">
    <property type="entry name" value="Retrotran_gag_2"/>
    <property type="match status" value="1"/>
</dbReference>